<feature type="domain" description="3-keto-alpha-glucoside-1,2-lyase/3-keto-2-hydroxy-glucal hydratase" evidence="1">
    <location>
        <begin position="45"/>
        <end position="269"/>
    </location>
</feature>
<name>D5EIL5_CORAD</name>
<dbReference type="EMBL" id="CP001998">
    <property type="protein sequence ID" value="ADE56136.1"/>
    <property type="molecule type" value="Genomic_DNA"/>
</dbReference>
<dbReference type="OrthoDB" id="259356at2"/>
<dbReference type="Proteomes" id="UP000000925">
    <property type="component" value="Chromosome"/>
</dbReference>
<dbReference type="PROSITE" id="PS51257">
    <property type="entry name" value="PROKAR_LIPOPROTEIN"/>
    <property type="match status" value="1"/>
</dbReference>
<dbReference type="GO" id="GO:0016787">
    <property type="term" value="F:hydrolase activity"/>
    <property type="evidence" value="ECO:0007669"/>
    <property type="project" value="InterPro"/>
</dbReference>
<dbReference type="InterPro" id="IPR010496">
    <property type="entry name" value="AL/BT2_dom"/>
</dbReference>
<dbReference type="Gene3D" id="2.60.120.560">
    <property type="entry name" value="Exo-inulinase, domain 1"/>
    <property type="match status" value="1"/>
</dbReference>
<evidence type="ECO:0000313" key="3">
    <source>
        <dbReference type="Proteomes" id="UP000000925"/>
    </source>
</evidence>
<keyword evidence="3" id="KW-1185">Reference proteome</keyword>
<dbReference type="HOGENOM" id="CLU_073042_1_0_0"/>
<reference evidence="2 3" key="1">
    <citation type="journal article" date="2010" name="Stand. Genomic Sci.">
        <title>Complete genome sequence of Coraliomargarita akajimensis type strain (04OKA010-24).</title>
        <authorList>
            <person name="Mavromatis K."/>
            <person name="Abt B."/>
            <person name="Brambilla E."/>
            <person name="Lapidus A."/>
            <person name="Copeland A."/>
            <person name="Deshpande S."/>
            <person name="Nolan M."/>
            <person name="Lucas S."/>
            <person name="Tice H."/>
            <person name="Cheng J.F."/>
            <person name="Han C."/>
            <person name="Detter J.C."/>
            <person name="Woyke T."/>
            <person name="Goodwin L."/>
            <person name="Pitluck S."/>
            <person name="Held B."/>
            <person name="Brettin T."/>
            <person name="Tapia R."/>
            <person name="Ivanova N."/>
            <person name="Mikhailova N."/>
            <person name="Pati A."/>
            <person name="Liolios K."/>
            <person name="Chen A."/>
            <person name="Palaniappan K."/>
            <person name="Land M."/>
            <person name="Hauser L."/>
            <person name="Chang Y.J."/>
            <person name="Jeffries C.D."/>
            <person name="Rohde M."/>
            <person name="Goker M."/>
            <person name="Bristow J."/>
            <person name="Eisen J.A."/>
            <person name="Markowitz V."/>
            <person name="Hugenholtz P."/>
            <person name="Klenk H.P."/>
            <person name="Kyrpides N.C."/>
        </authorList>
    </citation>
    <scope>NUCLEOTIDE SEQUENCE [LARGE SCALE GENOMIC DNA]</scope>
    <source>
        <strain evidence="3">DSM 45221 / IAM 15411 / JCM 23193 / KCTC 12865</strain>
    </source>
</reference>
<gene>
    <name evidence="2" type="ordered locus">Caka_3123</name>
</gene>
<dbReference type="Pfam" id="PF06439">
    <property type="entry name" value="3keto-disac_hyd"/>
    <property type="match status" value="1"/>
</dbReference>
<dbReference type="KEGG" id="caa:Caka_3123"/>
<proteinExistence type="predicted"/>
<dbReference type="eggNOG" id="COG2133">
    <property type="taxonomic scope" value="Bacteria"/>
</dbReference>
<organism evidence="2 3">
    <name type="scientific">Coraliomargarita akajimensis (strain DSM 45221 / IAM 15411 / JCM 23193 / KCTC 12865 / 04OKA010-24)</name>
    <dbReference type="NCBI Taxonomy" id="583355"/>
    <lineage>
        <taxon>Bacteria</taxon>
        <taxon>Pseudomonadati</taxon>
        <taxon>Verrucomicrobiota</taxon>
        <taxon>Opitutia</taxon>
        <taxon>Puniceicoccales</taxon>
        <taxon>Coraliomargaritaceae</taxon>
        <taxon>Coraliomargarita</taxon>
    </lineage>
</organism>
<protein>
    <recommendedName>
        <fullName evidence="1">3-keto-alpha-glucoside-1,2-lyase/3-keto-2-hydroxy-glucal hydratase domain-containing protein</fullName>
    </recommendedName>
</protein>
<dbReference type="AlphaFoldDB" id="D5EIL5"/>
<sequence length="285" mass="31977">MCAIRLGMRLIPQALVVSGTVLSLFSGCAHFSNKAQSKATESVEYTALFNGEDLSGWNPVLRVPTDPRADEVFQVEDGAIHVFKNFPQDYGVTERRNATHGMLFTEQSFSRFILRFEYKWGDILLNNYATYQYDAGVYYHISGQGVWPHGLEYQVRYDHVEDRNHTGDFWASSVQIDWTSADGEHFAHPADGGQIVPRKRGEHRALKGASVHKLDGEWNRCEVIVMGSDYAIHKLNGQVVNVGTNLTAGEGVIGLQAETAEIFYRNIEILELPESLPIDHFLAAE</sequence>
<dbReference type="STRING" id="583355.Caka_3123"/>
<evidence type="ECO:0000313" key="2">
    <source>
        <dbReference type="EMBL" id="ADE56136.1"/>
    </source>
</evidence>
<evidence type="ECO:0000259" key="1">
    <source>
        <dbReference type="Pfam" id="PF06439"/>
    </source>
</evidence>
<accession>D5EIL5</accession>